<name>A0A432WXT7_9GAMM</name>
<dbReference type="GO" id="GO:0009231">
    <property type="term" value="P:riboflavin biosynthetic process"/>
    <property type="evidence" value="ECO:0007669"/>
    <property type="project" value="InterPro"/>
</dbReference>
<accession>A0A432WXT7</accession>
<evidence type="ECO:0000313" key="3">
    <source>
        <dbReference type="Proteomes" id="UP000286934"/>
    </source>
</evidence>
<dbReference type="InterPro" id="IPR024072">
    <property type="entry name" value="DHFR-like_dom_sf"/>
</dbReference>
<dbReference type="EMBL" id="PIPP01000001">
    <property type="protein sequence ID" value="RUO38598.1"/>
    <property type="molecule type" value="Genomic_DNA"/>
</dbReference>
<keyword evidence="3" id="KW-1185">Reference proteome</keyword>
<organism evidence="2 3">
    <name type="scientific">Aliidiomarina shirensis</name>
    <dbReference type="NCBI Taxonomy" id="1048642"/>
    <lineage>
        <taxon>Bacteria</taxon>
        <taxon>Pseudomonadati</taxon>
        <taxon>Pseudomonadota</taxon>
        <taxon>Gammaproteobacteria</taxon>
        <taxon>Alteromonadales</taxon>
        <taxon>Idiomarinaceae</taxon>
        <taxon>Aliidiomarina</taxon>
    </lineage>
</organism>
<dbReference type="RefSeq" id="WP_126805814.1">
    <property type="nucleotide sequence ID" value="NZ_PIPP01000001.1"/>
</dbReference>
<comment type="caution">
    <text evidence="2">The sequence shown here is derived from an EMBL/GenBank/DDBJ whole genome shotgun (WGS) entry which is preliminary data.</text>
</comment>
<dbReference type="OrthoDB" id="9782335at2"/>
<dbReference type="GO" id="GO:0008703">
    <property type="term" value="F:5-amino-6-(5-phosphoribosylamino)uracil reductase activity"/>
    <property type="evidence" value="ECO:0007669"/>
    <property type="project" value="InterPro"/>
</dbReference>
<evidence type="ECO:0000313" key="2">
    <source>
        <dbReference type="EMBL" id="RUO38598.1"/>
    </source>
</evidence>
<sequence>MAHVIHSINITASGLCHHMDSIVDDAHHKYAIDLMSSADALILGRNTFDLFMNFWPGALKKPGLPTGTLNLAKALNSIPKFIVSNRPIELTWNNVKRIPGSSLEGIRKELEILAGNAVVFGSPTLASSLLNEELVDELHIVFQPFVGVEGPRAFNEINKRVSLSLLSVDEFTSGAVLMRYKVNY</sequence>
<feature type="domain" description="Bacterial bifunctional deaminase-reductase C-terminal" evidence="1">
    <location>
        <begin position="19"/>
        <end position="177"/>
    </location>
</feature>
<dbReference type="AlphaFoldDB" id="A0A432WXT7"/>
<dbReference type="InterPro" id="IPR002734">
    <property type="entry name" value="RibDG_C"/>
</dbReference>
<dbReference type="Pfam" id="PF01872">
    <property type="entry name" value="RibD_C"/>
    <property type="match status" value="1"/>
</dbReference>
<gene>
    <name evidence="2" type="ORF">CWE13_02835</name>
</gene>
<evidence type="ECO:0000259" key="1">
    <source>
        <dbReference type="Pfam" id="PF01872"/>
    </source>
</evidence>
<protein>
    <recommendedName>
        <fullName evidence="1">Bacterial bifunctional deaminase-reductase C-terminal domain-containing protein</fullName>
    </recommendedName>
</protein>
<dbReference type="Proteomes" id="UP000286934">
    <property type="component" value="Unassembled WGS sequence"/>
</dbReference>
<reference evidence="3" key="1">
    <citation type="journal article" date="2018" name="Front. Microbiol.">
        <title>Genome-Based Analysis Reveals the Taxonomy and Diversity of the Family Idiomarinaceae.</title>
        <authorList>
            <person name="Liu Y."/>
            <person name="Lai Q."/>
            <person name="Shao Z."/>
        </authorList>
    </citation>
    <scope>NUCLEOTIDE SEQUENCE [LARGE SCALE GENOMIC DNA]</scope>
    <source>
        <strain evidence="3">AIS</strain>
    </source>
</reference>
<proteinExistence type="predicted"/>
<dbReference type="SUPFAM" id="SSF53597">
    <property type="entry name" value="Dihydrofolate reductase-like"/>
    <property type="match status" value="1"/>
</dbReference>
<dbReference type="Gene3D" id="3.40.430.10">
    <property type="entry name" value="Dihydrofolate Reductase, subunit A"/>
    <property type="match status" value="1"/>
</dbReference>